<name>A0A5M3VSD1_9ACTN</name>
<keyword evidence="5" id="KW-1185">Reference proteome</keyword>
<dbReference type="Proteomes" id="UP000334990">
    <property type="component" value="Unassembled WGS sequence"/>
</dbReference>
<feature type="region of interest" description="Disordered" evidence="1">
    <location>
        <begin position="227"/>
        <end position="257"/>
    </location>
</feature>
<dbReference type="AlphaFoldDB" id="A0A5M3VSD1"/>
<evidence type="ECO:0000256" key="3">
    <source>
        <dbReference type="SAM" id="SignalP"/>
    </source>
</evidence>
<feature type="transmembrane region" description="Helical" evidence="2">
    <location>
        <begin position="202"/>
        <end position="221"/>
    </location>
</feature>
<dbReference type="OrthoDB" id="3543083at2"/>
<feature type="chain" id="PRO_5039275495" evidence="3">
    <location>
        <begin position="24"/>
        <end position="257"/>
    </location>
</feature>
<keyword evidence="2" id="KW-0812">Transmembrane</keyword>
<dbReference type="EMBL" id="BLAD01000041">
    <property type="protein sequence ID" value="GER99686.1"/>
    <property type="molecule type" value="Genomic_DNA"/>
</dbReference>
<accession>A0A5M3VSD1</accession>
<feature type="compositionally biased region" description="Basic and acidic residues" evidence="1">
    <location>
        <begin position="227"/>
        <end position="236"/>
    </location>
</feature>
<evidence type="ECO:0000313" key="4">
    <source>
        <dbReference type="EMBL" id="GER99686.1"/>
    </source>
</evidence>
<protein>
    <submittedName>
        <fullName evidence="4">Uncharacterized protein</fullName>
    </submittedName>
</protein>
<dbReference type="RefSeq" id="WP_155336071.1">
    <property type="nucleotide sequence ID" value="NZ_BAAABN010000020.1"/>
</dbReference>
<evidence type="ECO:0000313" key="5">
    <source>
        <dbReference type="Proteomes" id="UP000334990"/>
    </source>
</evidence>
<proteinExistence type="predicted"/>
<comment type="caution">
    <text evidence="4">The sequence shown here is derived from an EMBL/GenBank/DDBJ whole genome shotgun (WGS) entry which is preliminary data.</text>
</comment>
<evidence type="ECO:0000256" key="1">
    <source>
        <dbReference type="SAM" id="MobiDB-lite"/>
    </source>
</evidence>
<organism evidence="4 5">
    <name type="scientific">Acrocarpospora corrugata</name>
    <dbReference type="NCBI Taxonomy" id="35763"/>
    <lineage>
        <taxon>Bacteria</taxon>
        <taxon>Bacillati</taxon>
        <taxon>Actinomycetota</taxon>
        <taxon>Actinomycetes</taxon>
        <taxon>Streptosporangiales</taxon>
        <taxon>Streptosporangiaceae</taxon>
        <taxon>Acrocarpospora</taxon>
    </lineage>
</organism>
<feature type="region of interest" description="Disordered" evidence="1">
    <location>
        <begin position="156"/>
        <end position="197"/>
    </location>
</feature>
<keyword evidence="2" id="KW-0472">Membrane</keyword>
<sequence>MRRLFVILGSLVIVAAMAAPAYAGNWAVTELDPLPDRIEADQAYTVGYWMLQHGTHPFGGTEKELGETGLRLTDGKGAVLKFIGSRLPEPAHYAVAVKIPKGTWRVQGIQGVFMDHEIGTLTVPGTLTLAPPQFDLTGGMEVKDYWGEIKPPGFPWKGDISGQVPPTTQAAIPAPTQPSTQPTTQPAPAAATQPNPESTTTIPAYLLAVVAVASIAGTLLLQRIRRRPEASDHEDPSEQDQAPTEARDVLTIGGTRD</sequence>
<feature type="signal peptide" evidence="3">
    <location>
        <begin position="1"/>
        <end position="23"/>
    </location>
</feature>
<gene>
    <name evidence="4" type="ORF">Acor_17500</name>
</gene>
<keyword evidence="2" id="KW-1133">Transmembrane helix</keyword>
<reference evidence="4 5" key="1">
    <citation type="submission" date="2019-10" db="EMBL/GenBank/DDBJ databases">
        <title>Whole genome shotgun sequence of Acrocarpospora corrugata NBRC 13972.</title>
        <authorList>
            <person name="Ichikawa N."/>
            <person name="Kimura A."/>
            <person name="Kitahashi Y."/>
            <person name="Komaki H."/>
            <person name="Oguchi A."/>
        </authorList>
    </citation>
    <scope>NUCLEOTIDE SEQUENCE [LARGE SCALE GENOMIC DNA]</scope>
    <source>
        <strain evidence="4 5">NBRC 13972</strain>
    </source>
</reference>
<evidence type="ECO:0000256" key="2">
    <source>
        <dbReference type="SAM" id="Phobius"/>
    </source>
</evidence>
<feature type="compositionally biased region" description="Low complexity" evidence="1">
    <location>
        <begin position="165"/>
        <end position="194"/>
    </location>
</feature>
<keyword evidence="3" id="KW-0732">Signal</keyword>